<accession>A0A6S7KCL5</accession>
<feature type="non-terminal residue" evidence="3">
    <location>
        <position position="1"/>
    </location>
</feature>
<dbReference type="AlphaFoldDB" id="A0A6S7KCL5"/>
<keyword evidence="4" id="KW-1185">Reference proteome</keyword>
<protein>
    <submittedName>
        <fullName evidence="3">Uncharacterized protein</fullName>
    </submittedName>
</protein>
<name>A0A6S7KCL5_PARCT</name>
<feature type="compositionally biased region" description="Polar residues" evidence="1">
    <location>
        <begin position="188"/>
        <end position="199"/>
    </location>
</feature>
<comment type="caution">
    <text evidence="3">The sequence shown here is derived from an EMBL/GenBank/DDBJ whole genome shotgun (WGS) entry which is preliminary data.</text>
</comment>
<feature type="transmembrane region" description="Helical" evidence="2">
    <location>
        <begin position="12"/>
        <end position="36"/>
    </location>
</feature>
<feature type="region of interest" description="Disordered" evidence="1">
    <location>
        <begin position="188"/>
        <end position="212"/>
    </location>
</feature>
<evidence type="ECO:0000256" key="2">
    <source>
        <dbReference type="SAM" id="Phobius"/>
    </source>
</evidence>
<sequence length="212" mass="23537">LSNPSSNLNTGAIIGALVAALIVLITVVLIVACFLYRRIARKENTQDIGNIQNAAYEGDTQPADRRLPEIPYSDTDYVVPAETAQPDSSMRVPVDANDQSLDIEGYAQLDNCKRVPIDANYQSLDTEGYAQLDSSKRVPTDANYQSLNTEGYAQLDSSMRVPIDANYQSLQTTDQMQIDRDLNENVHQYASSNMDNNPRNEVPEESVYEELP</sequence>
<keyword evidence="2" id="KW-0472">Membrane</keyword>
<feature type="compositionally biased region" description="Acidic residues" evidence="1">
    <location>
        <begin position="203"/>
        <end position="212"/>
    </location>
</feature>
<organism evidence="3 4">
    <name type="scientific">Paramuricea clavata</name>
    <name type="common">Red gorgonian</name>
    <name type="synonym">Violescent sea-whip</name>
    <dbReference type="NCBI Taxonomy" id="317549"/>
    <lineage>
        <taxon>Eukaryota</taxon>
        <taxon>Metazoa</taxon>
        <taxon>Cnidaria</taxon>
        <taxon>Anthozoa</taxon>
        <taxon>Octocorallia</taxon>
        <taxon>Malacalcyonacea</taxon>
        <taxon>Plexauridae</taxon>
        <taxon>Paramuricea</taxon>
    </lineage>
</organism>
<evidence type="ECO:0000313" key="4">
    <source>
        <dbReference type="Proteomes" id="UP001152795"/>
    </source>
</evidence>
<dbReference type="Proteomes" id="UP001152795">
    <property type="component" value="Unassembled WGS sequence"/>
</dbReference>
<reference evidence="3" key="1">
    <citation type="submission" date="2020-04" db="EMBL/GenBank/DDBJ databases">
        <authorList>
            <person name="Alioto T."/>
            <person name="Alioto T."/>
            <person name="Gomez Garrido J."/>
        </authorList>
    </citation>
    <scope>NUCLEOTIDE SEQUENCE</scope>
    <source>
        <strain evidence="3">A484AB</strain>
    </source>
</reference>
<keyword evidence="2" id="KW-0812">Transmembrane</keyword>
<dbReference type="OrthoDB" id="10625912at2759"/>
<keyword evidence="2" id="KW-1133">Transmembrane helix</keyword>
<proteinExistence type="predicted"/>
<dbReference type="EMBL" id="CACRXK020031650">
    <property type="protein sequence ID" value="CAB4043155.1"/>
    <property type="molecule type" value="Genomic_DNA"/>
</dbReference>
<evidence type="ECO:0000256" key="1">
    <source>
        <dbReference type="SAM" id="MobiDB-lite"/>
    </source>
</evidence>
<evidence type="ECO:0000313" key="3">
    <source>
        <dbReference type="EMBL" id="CAB4043155.1"/>
    </source>
</evidence>
<gene>
    <name evidence="3" type="ORF">PACLA_8A056472</name>
</gene>